<evidence type="ECO:0000313" key="2">
    <source>
        <dbReference type="Proteomes" id="UP000203302"/>
    </source>
</evidence>
<gene>
    <name evidence="1" type="ORF">HUXLEY_255</name>
</gene>
<name>A0A1B2IDH7_9CAUD</name>
<dbReference type="Proteomes" id="UP000203302">
    <property type="component" value="Segment"/>
</dbReference>
<dbReference type="GeneID" id="29069377"/>
<accession>A0A1B2IDH7</accession>
<reference evidence="2" key="1">
    <citation type="submission" date="2016-06" db="EMBL/GenBank/DDBJ databases">
        <authorList>
            <person name="Berg J.A."/>
            <person name="Grossarth S.E."/>
            <person name="Jarvis T.M."/>
            <person name="Merrill B.D."/>
            <person name="Breakwell D.P."/>
            <person name="Hope S."/>
            <person name="Grose J.H."/>
        </authorList>
    </citation>
    <scope>NUCLEOTIDE SEQUENCE [LARGE SCALE GENOMIC DNA]</scope>
</reference>
<organism evidence="1 2">
    <name type="scientific">Erwinia phage vB_EamM_Huxley</name>
    <dbReference type="NCBI Taxonomy" id="1883373"/>
    <lineage>
        <taxon>Viruses</taxon>
        <taxon>Duplodnaviria</taxon>
        <taxon>Heunggongvirae</taxon>
        <taxon>Uroviricota</taxon>
        <taxon>Caudoviricetes</taxon>
        <taxon>Chimalliviridae</taxon>
        <taxon>Machinavirus</taxon>
        <taxon>Machinavirus machina</taxon>
    </lineage>
</organism>
<dbReference type="OrthoDB" id="3283at10239"/>
<dbReference type="KEGG" id="vg:29069377"/>
<protein>
    <submittedName>
        <fullName evidence="1">Uncharacterized protein</fullName>
    </submittedName>
</protein>
<dbReference type="RefSeq" id="YP_009293223.1">
    <property type="nucleotide sequence ID" value="NC_031127.1"/>
</dbReference>
<dbReference type="EMBL" id="KX397368">
    <property type="protein sequence ID" value="ANZ49337.1"/>
    <property type="molecule type" value="Genomic_DNA"/>
</dbReference>
<evidence type="ECO:0000313" key="1">
    <source>
        <dbReference type="EMBL" id="ANZ49337.1"/>
    </source>
</evidence>
<proteinExistence type="predicted"/>
<sequence>MINLYSVNATTNAMRLLKQASLRLSADEGSPIALLNKATNQGSVFDSAITDEQFFQTLPQITALRQPAHGTGEDNVIVDTAAGAESIRVEDHEPTLYELKRMISQRCAGMLDFSRNVIQPFVQDVLKNNQIAPVQEVKEDWQLVPVDTDPCINEPIVQALINKLDNPTGMGFSHEALDVSVPDVIDVPETGRKTFDQLVNKLLTELGLSMSEAMRTLCAGNAVVPNSTQAPHYMKQNVLFLLLSAYFLENPWANSGVSVDRWKAQFTKAHYSYCGWVYLYAEAVVVRTKLGNIVYSYDANDKKVYICQEALDSYLNDNGTVEALLGALYLLDDGDTTASTNKQSLLDKQDAYVAAWDRRSSIRRMAADTDWLTTNRQALKTAFNLSIDTLDPDYLSTVGENKKLTPAEAKLACASSIDHLFNRSTTDITAFIIRTACCEVFGEYELSNLMLSIHEGMIEGQKPDAVASTWITNYVLDWLLQGVLIEE</sequence>